<dbReference type="RefSeq" id="WP_027706347.1">
    <property type="nucleotide sequence ID" value="NZ_AP018933.1"/>
</dbReference>
<name>A0A348HHI6_9GAMM</name>
<sequence>MLGMQRDTGRSISGFDQFVSRVVQVMTTPQGSREHRRTVGSRLHETLAQSTGDDTLMKVQAYALEAFYNQDNGLGDFTPDRVVATRTATGVVLRFSGEWKSRNVTFEVTLC</sequence>
<reference evidence="1 2" key="1">
    <citation type="submission" date="2018-09" db="EMBL/GenBank/DDBJ databases">
        <title>Zymobacter palmae IAM14233 (=T109) whole genome analysis.</title>
        <authorList>
            <person name="Yanase H."/>
        </authorList>
    </citation>
    <scope>NUCLEOTIDE SEQUENCE [LARGE SCALE GENOMIC DNA]</scope>
    <source>
        <strain evidence="1 2">IAM14233</strain>
    </source>
</reference>
<gene>
    <name evidence="1" type="ORF">ZBT109_2356</name>
</gene>
<dbReference type="SUPFAM" id="SSF160719">
    <property type="entry name" value="gpW/gp25-like"/>
    <property type="match status" value="1"/>
</dbReference>
<accession>A0A348HHI6</accession>
<dbReference type="AlphaFoldDB" id="A0A348HHI6"/>
<protein>
    <submittedName>
        <fullName evidence="1">Phage baseplate assemblyprotein W</fullName>
    </submittedName>
</protein>
<evidence type="ECO:0000313" key="1">
    <source>
        <dbReference type="EMBL" id="BBG31088.1"/>
    </source>
</evidence>
<dbReference type="KEGG" id="zpl:ZBT109_2356"/>
<dbReference type="Proteomes" id="UP000267342">
    <property type="component" value="Chromosome"/>
</dbReference>
<keyword evidence="2" id="KW-1185">Reference proteome</keyword>
<dbReference type="STRING" id="1123510.GCA_000620025_01904"/>
<organism evidence="1 2">
    <name type="scientific">Zymobacter palmae</name>
    <dbReference type="NCBI Taxonomy" id="33074"/>
    <lineage>
        <taxon>Bacteria</taxon>
        <taxon>Pseudomonadati</taxon>
        <taxon>Pseudomonadota</taxon>
        <taxon>Gammaproteobacteria</taxon>
        <taxon>Oceanospirillales</taxon>
        <taxon>Halomonadaceae</taxon>
        <taxon>Zymobacter group</taxon>
        <taxon>Zymobacter</taxon>
    </lineage>
</organism>
<dbReference type="EMBL" id="AP018933">
    <property type="protein sequence ID" value="BBG31088.1"/>
    <property type="molecule type" value="Genomic_DNA"/>
</dbReference>
<proteinExistence type="predicted"/>
<evidence type="ECO:0000313" key="2">
    <source>
        <dbReference type="Proteomes" id="UP000267342"/>
    </source>
</evidence>